<dbReference type="PANTHER" id="PTHR35802">
    <property type="entry name" value="PROTEASE SYNTHASE AND SPORULATION PROTEIN PAI 2"/>
    <property type="match status" value="1"/>
</dbReference>
<dbReference type="Proteomes" id="UP000252174">
    <property type="component" value="Unassembled WGS sequence"/>
</dbReference>
<dbReference type="AlphaFoldDB" id="A0A369AWA6"/>
<keyword evidence="2" id="KW-1185">Reference proteome</keyword>
<name>A0A369AWA6_9BURK</name>
<dbReference type="EMBL" id="QPJU01000001">
    <property type="protein sequence ID" value="RCX11744.1"/>
    <property type="molecule type" value="Genomic_DNA"/>
</dbReference>
<organism evidence="1 2">
    <name type="scientific">Extensimonas vulgaris</name>
    <dbReference type="NCBI Taxonomy" id="1031594"/>
    <lineage>
        <taxon>Bacteria</taxon>
        <taxon>Pseudomonadati</taxon>
        <taxon>Pseudomonadota</taxon>
        <taxon>Betaproteobacteria</taxon>
        <taxon>Burkholderiales</taxon>
        <taxon>Comamonadaceae</taxon>
        <taxon>Extensimonas</taxon>
    </lineage>
</organism>
<protein>
    <submittedName>
        <fullName evidence="1">PaiB family negative transcriptional regulator</fullName>
    </submittedName>
</protein>
<dbReference type="InterPro" id="IPR007396">
    <property type="entry name" value="TR_PAI2-type"/>
</dbReference>
<comment type="caution">
    <text evidence="1">The sequence shown here is derived from an EMBL/GenBank/DDBJ whole genome shotgun (WGS) entry which is preliminary data.</text>
</comment>
<evidence type="ECO:0000313" key="1">
    <source>
        <dbReference type="EMBL" id="RCX11744.1"/>
    </source>
</evidence>
<dbReference type="Gene3D" id="2.30.110.10">
    <property type="entry name" value="Electron Transport, Fmn-binding Protein, Chain A"/>
    <property type="match status" value="1"/>
</dbReference>
<dbReference type="PANTHER" id="PTHR35802:SF1">
    <property type="entry name" value="PROTEASE SYNTHASE AND SPORULATION PROTEIN PAI 2"/>
    <property type="match status" value="1"/>
</dbReference>
<proteinExistence type="predicted"/>
<dbReference type="OrthoDB" id="9794948at2"/>
<reference evidence="1 2" key="1">
    <citation type="submission" date="2018-07" db="EMBL/GenBank/DDBJ databases">
        <title>Genomic Encyclopedia of Type Strains, Phase IV (KMG-IV): sequencing the most valuable type-strain genomes for metagenomic binning, comparative biology and taxonomic classification.</title>
        <authorList>
            <person name="Goeker M."/>
        </authorList>
    </citation>
    <scope>NUCLEOTIDE SEQUENCE [LARGE SCALE GENOMIC DNA]</scope>
    <source>
        <strain evidence="1 2">DSM 100911</strain>
    </source>
</reference>
<gene>
    <name evidence="1" type="ORF">DFR45_101273</name>
</gene>
<dbReference type="PIRSF" id="PIRSF010372">
    <property type="entry name" value="PaiB"/>
    <property type="match status" value="1"/>
</dbReference>
<evidence type="ECO:0000313" key="2">
    <source>
        <dbReference type="Proteomes" id="UP000252174"/>
    </source>
</evidence>
<dbReference type="SUPFAM" id="SSF50475">
    <property type="entry name" value="FMN-binding split barrel"/>
    <property type="match status" value="1"/>
</dbReference>
<dbReference type="RefSeq" id="WP_114481905.1">
    <property type="nucleotide sequence ID" value="NZ_QPJU01000001.1"/>
</dbReference>
<accession>A0A369AWA6</accession>
<sequence>MYLPAHFSEPRTEVLHALMRARPLATLVTLAAGGLDANHIPLHLSPEDGPLGTLRGHVARANPLWRECASGTDALAIFHGPDAYITPGWYPTKAQTGKAVPTWNYAVVHAHGALRAVDDRAWLRAHLAALTAQHEAASAQPWQIDDAPADYIEKMFSAVVGIEITITRLTGKWKASQNQVPENQAGVAHGLRERAGADDLAMAALVEEAARGRAVR</sequence>
<dbReference type="Pfam" id="PF04299">
    <property type="entry name" value="FMN_bind_2"/>
    <property type="match status" value="1"/>
</dbReference>
<dbReference type="InterPro" id="IPR012349">
    <property type="entry name" value="Split_barrel_FMN-bd"/>
</dbReference>